<sequence>MENLNEKRMSSFFLMMAFIGCVSLLFSCSNEADNEIAEEKQEEVSTIKTRSASDLPVGKVVASVNGNKLRIAWNSVLSNCDWGQTVSLFSSYFGKYIAVSYRRYPVEMIDTEIDIDSYYIGKEWGALTVRVEACGQRIEFPLTYTGSSYSGEMIVCAHNFQPRETYIVIKGSDRGVEIETNLDRRGKMEFKAIIQYPTGLEDQTESKEFVKNINSGKQITDFSWYWNESAPLYMGTLSFIVRIYDYNCENLSQDNCSNYIEKRISWSMANSHGVYDFSGYATIVGG</sequence>
<proteinExistence type="predicted"/>
<dbReference type="AlphaFoldDB" id="R9HED7"/>
<dbReference type="HOGENOM" id="CLU_972027_0_0_10"/>
<reference evidence="1 2" key="1">
    <citation type="submission" date="2013-04" db="EMBL/GenBank/DDBJ databases">
        <title>The Genome Sequence of Bacteroides thetaiotaomicron dnLKV9.</title>
        <authorList>
            <consortium name="The Broad Institute Genomics Platform"/>
            <consortium name="The Broad Institute Genome Sequencing Center for Infectious Disease"/>
            <person name="Earl A."/>
            <person name="Xavier R."/>
            <person name="Kuhn K."/>
            <person name="Stappenbeck T."/>
            <person name="Walker B."/>
            <person name="Young S."/>
            <person name="Zeng Q."/>
            <person name="Gargeya S."/>
            <person name="Fitzgerald M."/>
            <person name="Haas B."/>
            <person name="Abouelleil A."/>
            <person name="Allen A.W."/>
            <person name="Alvarado L."/>
            <person name="Arachchi H.M."/>
            <person name="Berlin A.M."/>
            <person name="Chapman S.B."/>
            <person name="Gainer-Dewar J."/>
            <person name="Goldberg J."/>
            <person name="Griggs A."/>
            <person name="Gujja S."/>
            <person name="Hansen M."/>
            <person name="Howarth C."/>
            <person name="Imamovic A."/>
            <person name="Ireland A."/>
            <person name="Larimer J."/>
            <person name="McCowan C."/>
            <person name="Murphy C."/>
            <person name="Pearson M."/>
            <person name="Poon T.W."/>
            <person name="Priest M."/>
            <person name="Roberts A."/>
            <person name="Saif S."/>
            <person name="Shea T."/>
            <person name="Sisk P."/>
            <person name="Sykes S."/>
            <person name="Wortman J."/>
            <person name="Nusbaum C."/>
            <person name="Birren B."/>
        </authorList>
    </citation>
    <scope>NUCLEOTIDE SEQUENCE [LARGE SCALE GENOMIC DNA]</scope>
    <source>
        <strain evidence="2">dnLKV9</strain>
    </source>
</reference>
<dbReference type="Proteomes" id="UP000014207">
    <property type="component" value="Unassembled WGS sequence"/>
</dbReference>
<organism evidence="1 2">
    <name type="scientific">Bacteroides thetaiotaomicron dnLKV9</name>
    <dbReference type="NCBI Taxonomy" id="1235785"/>
    <lineage>
        <taxon>Bacteria</taxon>
        <taxon>Pseudomonadati</taxon>
        <taxon>Bacteroidota</taxon>
        <taxon>Bacteroidia</taxon>
        <taxon>Bacteroidales</taxon>
        <taxon>Bacteroidaceae</taxon>
        <taxon>Bacteroides</taxon>
    </lineage>
</organism>
<name>R9HED7_BACT4</name>
<protein>
    <submittedName>
        <fullName evidence="1">Uncharacterized protein</fullName>
    </submittedName>
</protein>
<dbReference type="PATRIC" id="fig|1235785.3.peg.3462"/>
<evidence type="ECO:0000313" key="1">
    <source>
        <dbReference type="EMBL" id="EOR99549.1"/>
    </source>
</evidence>
<comment type="caution">
    <text evidence="1">The sequence shown here is derived from an EMBL/GenBank/DDBJ whole genome shotgun (WGS) entry which is preliminary data.</text>
</comment>
<dbReference type="PROSITE" id="PS51257">
    <property type="entry name" value="PROKAR_LIPOPROTEIN"/>
    <property type="match status" value="1"/>
</dbReference>
<dbReference type="EMBL" id="ASSM01000010">
    <property type="protein sequence ID" value="EOR99549.1"/>
    <property type="molecule type" value="Genomic_DNA"/>
</dbReference>
<accession>R9HED7</accession>
<gene>
    <name evidence="1" type="ORF">C799_03431</name>
</gene>
<evidence type="ECO:0000313" key="2">
    <source>
        <dbReference type="Proteomes" id="UP000014207"/>
    </source>
</evidence>
<dbReference type="RefSeq" id="WP_016269091.1">
    <property type="nucleotide sequence ID" value="NZ_KE159460.1"/>
</dbReference>